<dbReference type="AlphaFoldDB" id="A0A820Y0X6"/>
<name>A0A820Y0X6_9BILA</name>
<dbReference type="EMBL" id="CAJOBP010008807">
    <property type="protein sequence ID" value="CAF4541554.1"/>
    <property type="molecule type" value="Genomic_DNA"/>
</dbReference>
<feature type="non-terminal residue" evidence="1">
    <location>
        <position position="1"/>
    </location>
</feature>
<sequence length="702" mass="81129">KSNIKKRVVTEATPIGCIYDEEVAKAQLSQTALSIVASAQDASKYLCLSSLNRIRRLESFLLPKSCRFDIPTLYNHTINVERFLLYDKMRRNKRILIFATDDQLRVLFKAKHILMDSTSSSCPLFFEQVYALHGVKFEQSEFSMCVCSSHGSLFYRKVRELGLTNTYKDDANARNFCRRLMALPLLPLHEVEFAFEEPTEQRPDVLAPLFVYFDNYWMKQISLTLWNVSDLKTRTNNNCEEIINHFIITSIQNFVLHLHVHYANQYRLHGSLSNLRTFGQESLLGYFAKNRHGTHHFGELITNNYNVDFTIHNQPNSHSSSRTIEVDRLVDVHESSISGALQEYHNALCSCDKIDQCVSIYRRCQLKHMVYHSLLYRRRGSSVSYFVQYSKGHDDNLFVMTSHRQTFPSRVFTPTQHTPPSTHYLLLFEETNSYQIVARSSHKNINDDVAFILIRNKLLQAKIVFHDLLSYLFIYFIVAYCLSGSLEDCNSEYARLTRLSQDQVDDQNDDDSIQDAINVINSSMTNIRSSKIDRTRLSSSASSSPRISACAQAPEKIDVEYIQFLFALSARQMQPLRILVFYHYKQLINEDLFPIVSDSDDEENSFFDCRKQTKKTLFESSSKKRKSTIGKRLTQRVSTASNDENITMNNKNEIKCSSDIYNGVNQLNEKLISNSSKLDQLMQKLYVKIDRLTSNINIVIGI</sequence>
<comment type="caution">
    <text evidence="1">The sequence shown here is derived from an EMBL/GenBank/DDBJ whole genome shotgun (WGS) entry which is preliminary data.</text>
</comment>
<evidence type="ECO:0000313" key="1">
    <source>
        <dbReference type="EMBL" id="CAF4541554.1"/>
    </source>
</evidence>
<dbReference type="Proteomes" id="UP000663873">
    <property type="component" value="Unassembled WGS sequence"/>
</dbReference>
<organism evidence="1 2">
    <name type="scientific">Rotaria socialis</name>
    <dbReference type="NCBI Taxonomy" id="392032"/>
    <lineage>
        <taxon>Eukaryota</taxon>
        <taxon>Metazoa</taxon>
        <taxon>Spiralia</taxon>
        <taxon>Gnathifera</taxon>
        <taxon>Rotifera</taxon>
        <taxon>Eurotatoria</taxon>
        <taxon>Bdelloidea</taxon>
        <taxon>Philodinida</taxon>
        <taxon>Philodinidae</taxon>
        <taxon>Rotaria</taxon>
    </lineage>
</organism>
<accession>A0A820Y0X6</accession>
<gene>
    <name evidence="1" type="ORF">UJA718_LOCUS28792</name>
</gene>
<reference evidence="1" key="1">
    <citation type="submission" date="2021-02" db="EMBL/GenBank/DDBJ databases">
        <authorList>
            <person name="Nowell W R."/>
        </authorList>
    </citation>
    <scope>NUCLEOTIDE SEQUENCE</scope>
</reference>
<proteinExistence type="predicted"/>
<keyword evidence="2" id="KW-1185">Reference proteome</keyword>
<evidence type="ECO:0000313" key="2">
    <source>
        <dbReference type="Proteomes" id="UP000663873"/>
    </source>
</evidence>
<protein>
    <submittedName>
        <fullName evidence="1">Uncharacterized protein</fullName>
    </submittedName>
</protein>